<feature type="transmembrane region" description="Helical" evidence="6">
    <location>
        <begin position="648"/>
        <end position="667"/>
    </location>
</feature>
<feature type="transmembrane region" description="Helical" evidence="6">
    <location>
        <begin position="289"/>
        <end position="318"/>
    </location>
</feature>
<evidence type="ECO:0000256" key="4">
    <source>
        <dbReference type="ARBA" id="ARBA00022989"/>
    </source>
</evidence>
<feature type="domain" description="EamA" evidence="7">
    <location>
        <begin position="398"/>
        <end position="534"/>
    </location>
</feature>
<feature type="transmembrane region" description="Helical" evidence="6">
    <location>
        <begin position="489"/>
        <end position="510"/>
    </location>
</feature>
<name>A0A9J5XWU6_SOLCO</name>
<evidence type="ECO:0000256" key="3">
    <source>
        <dbReference type="ARBA" id="ARBA00022692"/>
    </source>
</evidence>
<evidence type="ECO:0000259" key="7">
    <source>
        <dbReference type="Pfam" id="PF00892"/>
    </source>
</evidence>
<evidence type="ECO:0000256" key="1">
    <source>
        <dbReference type="ARBA" id="ARBA00004141"/>
    </source>
</evidence>
<dbReference type="PANTHER" id="PTHR31218">
    <property type="entry name" value="WAT1-RELATED PROTEIN"/>
    <property type="match status" value="1"/>
</dbReference>
<feature type="transmembrane region" description="Helical" evidence="6">
    <location>
        <begin position="459"/>
        <end position="483"/>
    </location>
</feature>
<dbReference type="Proteomes" id="UP000824120">
    <property type="component" value="Chromosome 8"/>
</dbReference>
<feature type="transmembrane region" description="Helical" evidence="6">
    <location>
        <begin position="119"/>
        <end position="137"/>
    </location>
</feature>
<comment type="subcellular location">
    <subcellularLocation>
        <location evidence="1">Membrane</location>
        <topology evidence="1">Multi-pass membrane protein</topology>
    </subcellularLocation>
</comment>
<feature type="transmembrane region" description="Helical" evidence="6">
    <location>
        <begin position="394"/>
        <end position="414"/>
    </location>
</feature>
<sequence>MAAVAVGNGGEIWKAHGAMVLVQLFNGGYHVITKVALNVGINEIVFCLYRDLIAIAILAPIAYFRENIFGNQLLFLVGLGYTNPTYAAALQPAIPVFTFILAVLMGTETAKLLTMEGQAKVGGTIVCVSGAILMAVFRGTVVFGDGTSDFTAQIETSAKGQSEPAGWLMSSFLELGFDNWHLGVLCLIGNCMCMAAYIAFQAPVLREYPASLSLTAYSYLFGVIPMLGTSFLITNGSTDWYLTQSEVGAVCYAGIITSALNYGLTTWCNKVLGPALVSLYNPLQPAATAILSSIFLGSAIYLGSILGGLLIIAGLYLVTWASYREKQAAMGTITHDPWITDPLIPYQIGHNSSVPSSSMSKINLSILFFPFPNGMGGCGGDDMSKMAVGNGGDVWKAHAAMALVQLFYGGYYVITKVALNVGMNEIVFCLYRDLIAISILAPIAYFREKRSRLPLNKQLVLSFFFLGLTGIFGCQLLFLIGLGFTNPTYAAALQPAIPVFTFILAVLMGTETAKLLTVEGQTKVGGTIVCVSGAILMAVFRGPVVFGDGTVDFTAQIEISAKVQPEPAGWLMSSFLELGFDNWHLGVLCLIGNCMCLAAYFSFQAPVLEKYPANLSLTAYSYLFGVLLMIGTSFFVTNGSTDWYLTQSELVALCYAGIVASALNYGLMTWCNKVLGPALVALYSPLQPVASAILSSVFLWSPIYLGSILGGVLIIAGLYLVTWASYREKQVAMGTITHDPRITDLLIPYQIEHIFSVPSSSMPKTIRFKRNVSPFYF</sequence>
<keyword evidence="5 6" id="KW-0472">Membrane</keyword>
<feature type="transmembrane region" description="Helical" evidence="6">
    <location>
        <begin position="12"/>
        <end position="32"/>
    </location>
</feature>
<feature type="transmembrane region" description="Helical" evidence="6">
    <location>
        <begin position="84"/>
        <end position="107"/>
    </location>
</feature>
<feature type="transmembrane region" description="Helical" evidence="6">
    <location>
        <begin position="583"/>
        <end position="603"/>
    </location>
</feature>
<dbReference type="OrthoDB" id="1728340at2759"/>
<keyword evidence="9" id="KW-1185">Reference proteome</keyword>
<evidence type="ECO:0000313" key="9">
    <source>
        <dbReference type="Proteomes" id="UP000824120"/>
    </source>
</evidence>
<feature type="transmembrane region" description="Helical" evidence="6">
    <location>
        <begin position="522"/>
        <end position="540"/>
    </location>
</feature>
<keyword evidence="4 6" id="KW-1133">Transmembrane helix</keyword>
<feature type="transmembrane region" description="Helical" evidence="6">
    <location>
        <begin position="212"/>
        <end position="233"/>
    </location>
</feature>
<organism evidence="8 9">
    <name type="scientific">Solanum commersonii</name>
    <name type="common">Commerson's wild potato</name>
    <name type="synonym">Commerson's nightshade</name>
    <dbReference type="NCBI Taxonomy" id="4109"/>
    <lineage>
        <taxon>Eukaryota</taxon>
        <taxon>Viridiplantae</taxon>
        <taxon>Streptophyta</taxon>
        <taxon>Embryophyta</taxon>
        <taxon>Tracheophyta</taxon>
        <taxon>Spermatophyta</taxon>
        <taxon>Magnoliopsida</taxon>
        <taxon>eudicotyledons</taxon>
        <taxon>Gunneridae</taxon>
        <taxon>Pentapetalae</taxon>
        <taxon>asterids</taxon>
        <taxon>lamiids</taxon>
        <taxon>Solanales</taxon>
        <taxon>Solanaceae</taxon>
        <taxon>Solanoideae</taxon>
        <taxon>Solaneae</taxon>
        <taxon>Solanum</taxon>
    </lineage>
</organism>
<dbReference type="Pfam" id="PF00892">
    <property type="entry name" value="EamA"/>
    <property type="match status" value="3"/>
</dbReference>
<proteinExistence type="inferred from homology"/>
<dbReference type="InterPro" id="IPR000620">
    <property type="entry name" value="EamA_dom"/>
</dbReference>
<dbReference type="InterPro" id="IPR030184">
    <property type="entry name" value="WAT1-related"/>
</dbReference>
<keyword evidence="3 6" id="KW-0812">Transmembrane</keyword>
<protein>
    <recommendedName>
        <fullName evidence="7">EamA domain-containing protein</fullName>
    </recommendedName>
</protein>
<dbReference type="EMBL" id="JACXVP010000008">
    <property type="protein sequence ID" value="KAG5592349.1"/>
    <property type="molecule type" value="Genomic_DNA"/>
</dbReference>
<dbReference type="AlphaFoldDB" id="A0A9J5XWU6"/>
<feature type="domain" description="EamA" evidence="7">
    <location>
        <begin position="182"/>
        <end position="319"/>
    </location>
</feature>
<accession>A0A9J5XWU6</accession>
<comment type="caution">
    <text evidence="8">The sequence shown here is derived from an EMBL/GenBank/DDBJ whole genome shotgun (WGS) entry which is preliminary data.</text>
</comment>
<comment type="similarity">
    <text evidence="2">Belongs to the drug/metabolite transporter (DMT) superfamily. Plant drug/metabolite exporter (P-DME) (TC 2.A.7.4) family.</text>
</comment>
<evidence type="ECO:0000256" key="6">
    <source>
        <dbReference type="SAM" id="Phobius"/>
    </source>
</evidence>
<feature type="domain" description="EamA" evidence="7">
    <location>
        <begin position="585"/>
        <end position="722"/>
    </location>
</feature>
<dbReference type="GO" id="GO:0016020">
    <property type="term" value="C:membrane"/>
    <property type="evidence" value="ECO:0007669"/>
    <property type="project" value="UniProtKB-SubCell"/>
</dbReference>
<feature type="transmembrane region" description="Helical" evidence="6">
    <location>
        <begin position="426"/>
        <end position="447"/>
    </location>
</feature>
<evidence type="ECO:0000313" key="8">
    <source>
        <dbReference type="EMBL" id="KAG5592349.1"/>
    </source>
</evidence>
<evidence type="ECO:0000256" key="2">
    <source>
        <dbReference type="ARBA" id="ARBA00007635"/>
    </source>
</evidence>
<dbReference type="SUPFAM" id="SSF103481">
    <property type="entry name" value="Multidrug resistance efflux transporter EmrE"/>
    <property type="match status" value="3"/>
</dbReference>
<dbReference type="InterPro" id="IPR037185">
    <property type="entry name" value="EmrE-like"/>
</dbReference>
<feature type="transmembrane region" description="Helical" evidence="6">
    <location>
        <begin position="180"/>
        <end position="200"/>
    </location>
</feature>
<feature type="transmembrane region" description="Helical" evidence="6">
    <location>
        <begin position="674"/>
        <end position="697"/>
    </location>
</feature>
<gene>
    <name evidence="8" type="ORF">H5410_042863</name>
</gene>
<feature type="transmembrane region" description="Helical" evidence="6">
    <location>
        <begin position="703"/>
        <end position="726"/>
    </location>
</feature>
<dbReference type="GO" id="GO:0022857">
    <property type="term" value="F:transmembrane transporter activity"/>
    <property type="evidence" value="ECO:0007669"/>
    <property type="project" value="InterPro"/>
</dbReference>
<feature type="transmembrane region" description="Helical" evidence="6">
    <location>
        <begin position="615"/>
        <end position="636"/>
    </location>
</feature>
<evidence type="ECO:0000256" key="5">
    <source>
        <dbReference type="ARBA" id="ARBA00023136"/>
    </source>
</evidence>
<reference evidence="8 9" key="1">
    <citation type="submission" date="2020-09" db="EMBL/GenBank/DDBJ databases">
        <title>De no assembly of potato wild relative species, Solanum commersonii.</title>
        <authorList>
            <person name="Cho K."/>
        </authorList>
    </citation>
    <scope>NUCLEOTIDE SEQUENCE [LARGE SCALE GENOMIC DNA]</scope>
    <source>
        <strain evidence="8">LZ3.2</strain>
        <tissue evidence="8">Leaf</tissue>
    </source>
</reference>
<feature type="transmembrane region" description="Helical" evidence="6">
    <location>
        <begin position="44"/>
        <end position="64"/>
    </location>
</feature>